<gene>
    <name evidence="2" type="ORF">F8154_10310</name>
</gene>
<dbReference type="Proteomes" id="UP000432715">
    <property type="component" value="Unassembled WGS sequence"/>
</dbReference>
<dbReference type="RefSeq" id="WP_151861530.1">
    <property type="nucleotide sequence ID" value="NZ_WBZC01000037.1"/>
</dbReference>
<proteinExistence type="predicted"/>
<evidence type="ECO:0000313" key="3">
    <source>
        <dbReference type="Proteomes" id="UP000432715"/>
    </source>
</evidence>
<dbReference type="EMBL" id="WBZC01000037">
    <property type="protein sequence ID" value="KAB3533852.1"/>
    <property type="molecule type" value="Genomic_DNA"/>
</dbReference>
<keyword evidence="3" id="KW-1185">Reference proteome</keyword>
<evidence type="ECO:0000259" key="1">
    <source>
        <dbReference type="PROSITE" id="PS51750"/>
    </source>
</evidence>
<dbReference type="PROSITE" id="PS51750">
    <property type="entry name" value="BRO_N"/>
    <property type="match status" value="1"/>
</dbReference>
<name>A0A6I0F0A0_9FIRM</name>
<dbReference type="PANTHER" id="PTHR36180">
    <property type="entry name" value="DNA-BINDING PROTEIN-RELATED-RELATED"/>
    <property type="match status" value="1"/>
</dbReference>
<dbReference type="OrthoDB" id="9812611at2"/>
<dbReference type="PANTHER" id="PTHR36180:SF2">
    <property type="entry name" value="BRO FAMILY PROTEIN"/>
    <property type="match status" value="1"/>
</dbReference>
<protein>
    <submittedName>
        <fullName evidence="2">Bro-N domain-containing protein</fullName>
    </submittedName>
</protein>
<dbReference type="SMART" id="SM01040">
    <property type="entry name" value="Bro-N"/>
    <property type="match status" value="1"/>
</dbReference>
<organism evidence="2 3">
    <name type="scientific">Alkaliphilus pronyensis</name>
    <dbReference type="NCBI Taxonomy" id="1482732"/>
    <lineage>
        <taxon>Bacteria</taxon>
        <taxon>Bacillati</taxon>
        <taxon>Bacillota</taxon>
        <taxon>Clostridia</taxon>
        <taxon>Peptostreptococcales</taxon>
        <taxon>Natronincolaceae</taxon>
        <taxon>Alkaliphilus</taxon>
    </lineage>
</organism>
<feature type="domain" description="Bro-N" evidence="1">
    <location>
        <begin position="1"/>
        <end position="97"/>
    </location>
</feature>
<dbReference type="AlphaFoldDB" id="A0A6I0F0A0"/>
<accession>A0A6I0F0A0</accession>
<dbReference type="Pfam" id="PF02498">
    <property type="entry name" value="Bro-N"/>
    <property type="match status" value="1"/>
</dbReference>
<comment type="caution">
    <text evidence="2">The sequence shown here is derived from an EMBL/GenBank/DDBJ whole genome shotgun (WGS) entry which is preliminary data.</text>
</comment>
<reference evidence="2 3" key="1">
    <citation type="submission" date="2019-10" db="EMBL/GenBank/DDBJ databases">
        <title>Alkaliphilus serpentinus sp. nov. and Alkaliphilus pronyensis sp. nov., two novel anaerobic alkaliphilic species isolated from the serpentinized-hosted hydrothermal field of the Prony Bay (New Caledonia).</title>
        <authorList>
            <person name="Postec A."/>
        </authorList>
    </citation>
    <scope>NUCLEOTIDE SEQUENCE [LARGE SCALE GENOMIC DNA]</scope>
    <source>
        <strain evidence="2 3">LacV</strain>
    </source>
</reference>
<sequence>MNLQIFEKKEFGKIRVVEREGQPWFVAKDVCKILDFSNPTETLKRLDNDEVNSTEVTDSLGRSQITNLVNEYGLYSLVLGSRKPEAKQFKRWITKEV</sequence>
<dbReference type="InterPro" id="IPR003497">
    <property type="entry name" value="BRO_N_domain"/>
</dbReference>
<evidence type="ECO:0000313" key="2">
    <source>
        <dbReference type="EMBL" id="KAB3533852.1"/>
    </source>
</evidence>